<gene>
    <name evidence="1" type="ORF">g.3318</name>
</gene>
<feature type="non-terminal residue" evidence="1">
    <location>
        <position position="173"/>
    </location>
</feature>
<reference evidence="1" key="1">
    <citation type="submission" date="2015-11" db="EMBL/GenBank/DDBJ databases">
        <title>De novo transcriptome assembly of four potential Pierce s Disease insect vectors from Arizona vineyards.</title>
        <authorList>
            <person name="Tassone E.E."/>
        </authorList>
    </citation>
    <scope>NUCLEOTIDE SEQUENCE</scope>
</reference>
<dbReference type="AlphaFoldDB" id="A0A1B6FA66"/>
<evidence type="ECO:0000313" key="1">
    <source>
        <dbReference type="EMBL" id="JAS47136.1"/>
    </source>
</evidence>
<organism evidence="1">
    <name type="scientific">Cuerna arida</name>
    <dbReference type="NCBI Taxonomy" id="1464854"/>
    <lineage>
        <taxon>Eukaryota</taxon>
        <taxon>Metazoa</taxon>
        <taxon>Ecdysozoa</taxon>
        <taxon>Arthropoda</taxon>
        <taxon>Hexapoda</taxon>
        <taxon>Insecta</taxon>
        <taxon>Pterygota</taxon>
        <taxon>Neoptera</taxon>
        <taxon>Paraneoptera</taxon>
        <taxon>Hemiptera</taxon>
        <taxon>Auchenorrhyncha</taxon>
        <taxon>Membracoidea</taxon>
        <taxon>Cicadellidae</taxon>
        <taxon>Cicadellinae</taxon>
        <taxon>Proconiini</taxon>
        <taxon>Cuerna</taxon>
    </lineage>
</organism>
<name>A0A1B6FA66_9HEMI</name>
<protein>
    <submittedName>
        <fullName evidence="1">Uncharacterized protein</fullName>
    </submittedName>
</protein>
<accession>A0A1B6FA66</accession>
<dbReference type="EMBL" id="GECZ01022633">
    <property type="protein sequence ID" value="JAS47136.1"/>
    <property type="molecule type" value="Transcribed_RNA"/>
</dbReference>
<proteinExistence type="predicted"/>
<sequence length="173" mass="19984">MDQLDSKTTHSSPLKNTQLVVRREKNLNFWKHVTPYLVPFDHPFFSPSLSKVKETSNSLKCSNGCNIKSKNIETNLKYISKVYRHDFCKCFNNHTIKDSFGNGKKLEKCQLSRVPPLLSVHSVTSELPRTDNKLFIRKGNSGLYNKTLQSVKKKKCLVNNNITYPIIKLRRID</sequence>